<reference evidence="1 2" key="1">
    <citation type="journal article" date="2013" name="Genome Announc.">
        <title>Draft Genome Sequence of 'Candidatus Halobonum tyrrellensis' Strain G22, Isolated from the Hypersaline Waters of Lake Tyrrell, Australia.</title>
        <authorList>
            <person name="Ugalde J.A."/>
            <person name="Narasingarao P."/>
            <person name="Kuo S."/>
            <person name="Podell S."/>
            <person name="Allen E.E."/>
        </authorList>
    </citation>
    <scope>NUCLEOTIDE SEQUENCE [LARGE SCALE GENOMIC DNA]</scope>
    <source>
        <strain evidence="1 2">G22</strain>
    </source>
</reference>
<keyword evidence="2" id="KW-1185">Reference proteome</keyword>
<comment type="caution">
    <text evidence="1">The sequence shown here is derived from an EMBL/GenBank/DDBJ whole genome shotgun (WGS) entry which is preliminary data.</text>
</comment>
<gene>
    <name evidence="1" type="ORF">K933_14543</name>
</gene>
<accession>V4HBB1</accession>
<dbReference type="eggNOG" id="arCOG06336">
    <property type="taxonomic scope" value="Archaea"/>
</dbReference>
<dbReference type="AlphaFoldDB" id="V4HBB1"/>
<protein>
    <submittedName>
        <fullName evidence="1">Uncharacterized protein</fullName>
    </submittedName>
</protein>
<dbReference type="Proteomes" id="UP000017840">
    <property type="component" value="Unassembled WGS sequence"/>
</dbReference>
<sequence length="113" mass="12541">MYVEGNALVADFPAGMDLDDETFAAVNERFEELANRPAVDTHVSVLRMESPLHSDVFSRAQEAAHVGSEFGITQWIIVSDDIKNRALRSRIDEVPGVTIELARDQDEALELAQ</sequence>
<evidence type="ECO:0000313" key="1">
    <source>
        <dbReference type="EMBL" id="ESP87313.1"/>
    </source>
</evidence>
<evidence type="ECO:0000313" key="2">
    <source>
        <dbReference type="Proteomes" id="UP000017840"/>
    </source>
</evidence>
<dbReference type="EMBL" id="ASGZ01000060">
    <property type="protein sequence ID" value="ESP87313.1"/>
    <property type="molecule type" value="Genomic_DNA"/>
</dbReference>
<organism evidence="1 2">
    <name type="scientific">Candidatus Halobonum tyrrellensis G22</name>
    <dbReference type="NCBI Taxonomy" id="1324957"/>
    <lineage>
        <taxon>Archaea</taxon>
        <taxon>Methanobacteriati</taxon>
        <taxon>Methanobacteriota</taxon>
        <taxon>Stenosarchaea group</taxon>
        <taxon>Halobacteria</taxon>
        <taxon>Halobacteriales</taxon>
        <taxon>Haloferacaceae</taxon>
        <taxon>Candidatus Halobonum</taxon>
    </lineage>
</organism>
<proteinExistence type="predicted"/>
<name>V4HBB1_9EURY</name>